<organism evidence="1 2">
    <name type="scientific">Micromonospora auratinigra</name>
    <dbReference type="NCBI Taxonomy" id="261654"/>
    <lineage>
        <taxon>Bacteria</taxon>
        <taxon>Bacillati</taxon>
        <taxon>Actinomycetota</taxon>
        <taxon>Actinomycetes</taxon>
        <taxon>Micromonosporales</taxon>
        <taxon>Micromonosporaceae</taxon>
        <taxon>Micromonospora</taxon>
    </lineage>
</organism>
<protein>
    <submittedName>
        <fullName evidence="1">YbaB/EbfC DNA-binding family protein</fullName>
    </submittedName>
</protein>
<dbReference type="PATRIC" id="fig|261654.4.peg.4437"/>
<evidence type="ECO:0000313" key="2">
    <source>
        <dbReference type="Proteomes" id="UP000199385"/>
    </source>
</evidence>
<keyword evidence="1" id="KW-0238">DNA-binding</keyword>
<dbReference type="GO" id="GO:0003677">
    <property type="term" value="F:DNA binding"/>
    <property type="evidence" value="ECO:0007669"/>
    <property type="project" value="UniProtKB-KW"/>
</dbReference>
<dbReference type="OrthoDB" id="3695809at2"/>
<reference evidence="2" key="1">
    <citation type="submission" date="2016-06" db="EMBL/GenBank/DDBJ databases">
        <authorList>
            <person name="Varghese N."/>
            <person name="Submissions Spin"/>
        </authorList>
    </citation>
    <scope>NUCLEOTIDE SEQUENCE [LARGE SCALE GENOMIC DNA]</scope>
    <source>
        <strain evidence="2">DSM 44815</strain>
    </source>
</reference>
<dbReference type="STRING" id="261654.GA0070611_4375"/>
<sequence>MESVVPGTGGVLDPDGALERLAAWKGRIDKLAADTRAMSERLEQLRVTATDSNGLTEVTVDSQGVLVDLRLGQRIQRVAPDVVARTIMDTVRDARRQLADRSREIIDDTVGTGSAAGRAIAERVERQLRDADPIGDGSDYQHSGW</sequence>
<name>A0A1A8ZZL4_9ACTN</name>
<dbReference type="Proteomes" id="UP000199385">
    <property type="component" value="Chromosome I"/>
</dbReference>
<dbReference type="AlphaFoldDB" id="A0A1A8ZZL4"/>
<dbReference type="Pfam" id="PF02575">
    <property type="entry name" value="YbaB_DNA_bd"/>
    <property type="match status" value="1"/>
</dbReference>
<gene>
    <name evidence="1" type="ORF">GA0070611_4375</name>
</gene>
<dbReference type="SUPFAM" id="SSF82607">
    <property type="entry name" value="YbaB-like"/>
    <property type="match status" value="1"/>
</dbReference>
<dbReference type="EMBL" id="LT594323">
    <property type="protein sequence ID" value="SBT49330.1"/>
    <property type="molecule type" value="Genomic_DNA"/>
</dbReference>
<proteinExistence type="predicted"/>
<evidence type="ECO:0000313" key="1">
    <source>
        <dbReference type="EMBL" id="SBT49330.1"/>
    </source>
</evidence>
<dbReference type="Gene3D" id="3.30.1310.10">
    <property type="entry name" value="Nucleoid-associated protein YbaB-like domain"/>
    <property type="match status" value="1"/>
</dbReference>
<dbReference type="InterPro" id="IPR004401">
    <property type="entry name" value="YbaB/EbfC"/>
</dbReference>
<keyword evidence="2" id="KW-1185">Reference proteome</keyword>
<dbReference type="InterPro" id="IPR036894">
    <property type="entry name" value="YbaB-like_sf"/>
</dbReference>
<accession>A0A1A8ZZL4</accession>